<feature type="binding site" evidence="4">
    <location>
        <position position="12"/>
    </location>
    <ligand>
        <name>3-amino-2-oxopropyl phosphate</name>
        <dbReference type="ChEBI" id="CHEBI:57279"/>
    </ligand>
</feature>
<evidence type="ECO:0000313" key="6">
    <source>
        <dbReference type="EMBL" id="ARN75022.1"/>
    </source>
</evidence>
<comment type="caution">
    <text evidence="4">Lacks conserved residue(s) required for the propagation of feature annotation.</text>
</comment>
<evidence type="ECO:0000256" key="1">
    <source>
        <dbReference type="ARBA" id="ARBA00022490"/>
    </source>
</evidence>
<proteinExistence type="inferred from homology"/>
<evidence type="ECO:0000256" key="3">
    <source>
        <dbReference type="ARBA" id="ARBA00023096"/>
    </source>
</evidence>
<dbReference type="InterPro" id="IPR036130">
    <property type="entry name" value="Pyridoxine-5'_phos_synth"/>
</dbReference>
<dbReference type="PANTHER" id="PTHR30456:SF0">
    <property type="entry name" value="PYRIDOXINE 5'-PHOSPHATE SYNTHASE"/>
    <property type="match status" value="1"/>
</dbReference>
<comment type="subcellular location">
    <subcellularLocation>
        <location evidence="4">Cytoplasm</location>
    </subcellularLocation>
</comment>
<comment type="function">
    <text evidence="4">Catalyzes the complicated ring closure reaction between the two acyclic compounds 1-deoxy-D-xylulose-5-phosphate (DXP) and 3-amino-2-oxopropyl phosphate (1-amino-acetone-3-phosphate or AAP) to form pyridoxine 5'-phosphate (PNP) and inorganic phosphate.</text>
</comment>
<evidence type="ECO:0000256" key="5">
    <source>
        <dbReference type="NCBIfam" id="TIGR00559"/>
    </source>
</evidence>
<evidence type="ECO:0000256" key="4">
    <source>
        <dbReference type="HAMAP-Rule" id="MF_00279"/>
    </source>
</evidence>
<feature type="binding site" evidence="4">
    <location>
        <position position="212"/>
    </location>
    <ligand>
        <name>3-amino-2-oxopropyl phosphate</name>
        <dbReference type="ChEBI" id="CHEBI:57279"/>
    </ligand>
</feature>
<dbReference type="InterPro" id="IPR013785">
    <property type="entry name" value="Aldolase_TIM"/>
</dbReference>
<dbReference type="EMBL" id="CP019343">
    <property type="protein sequence ID" value="ARN75022.1"/>
    <property type="molecule type" value="Genomic_DNA"/>
</dbReference>
<comment type="similarity">
    <text evidence="4">Belongs to the PNP synthase family.</text>
</comment>
<comment type="pathway">
    <text evidence="4">Cofactor biosynthesis; pyridoxine 5'-phosphate biosynthesis; pyridoxine 5'-phosphate from D-erythrose 4-phosphate: step 5/5.</text>
</comment>
<feature type="active site" description="Proton acceptor" evidence="4">
    <location>
        <position position="75"/>
    </location>
</feature>
<evidence type="ECO:0000313" key="7">
    <source>
        <dbReference type="Proteomes" id="UP000193450"/>
    </source>
</evidence>
<feature type="active site" description="Proton acceptor" evidence="4">
    <location>
        <position position="48"/>
    </location>
</feature>
<dbReference type="UniPathway" id="UPA00244">
    <property type="reaction ID" value="UER00313"/>
</dbReference>
<dbReference type="GO" id="GO:0033856">
    <property type="term" value="F:pyridoxine 5'-phosphate synthase activity"/>
    <property type="evidence" value="ECO:0007669"/>
    <property type="project" value="UniProtKB-UniRule"/>
</dbReference>
<dbReference type="PANTHER" id="PTHR30456">
    <property type="entry name" value="PYRIDOXINE 5'-PHOSPHATE SYNTHASE"/>
    <property type="match status" value="1"/>
</dbReference>
<feature type="binding site" evidence="4">
    <location>
        <position position="23"/>
    </location>
    <ligand>
        <name>3-amino-2-oxopropyl phosphate</name>
        <dbReference type="ChEBI" id="CHEBI:57279"/>
    </ligand>
</feature>
<keyword evidence="2 4" id="KW-0808">Transferase</keyword>
<dbReference type="InterPro" id="IPR004569">
    <property type="entry name" value="PyrdxlP_synth_PdxJ"/>
</dbReference>
<dbReference type="RefSeq" id="WP_085759190.1">
    <property type="nucleotide sequence ID" value="NZ_CP019343.1"/>
</dbReference>
<comment type="catalytic activity">
    <reaction evidence="4">
        <text>3-amino-2-oxopropyl phosphate + 1-deoxy-D-xylulose 5-phosphate = pyridoxine 5'-phosphate + phosphate + 2 H2O + H(+)</text>
        <dbReference type="Rhea" id="RHEA:15265"/>
        <dbReference type="ChEBI" id="CHEBI:15377"/>
        <dbReference type="ChEBI" id="CHEBI:15378"/>
        <dbReference type="ChEBI" id="CHEBI:43474"/>
        <dbReference type="ChEBI" id="CHEBI:57279"/>
        <dbReference type="ChEBI" id="CHEBI:57792"/>
        <dbReference type="ChEBI" id="CHEBI:58589"/>
        <dbReference type="EC" id="2.6.99.2"/>
    </reaction>
</comment>
<dbReference type="GO" id="GO:0005829">
    <property type="term" value="C:cytosol"/>
    <property type="evidence" value="ECO:0007669"/>
    <property type="project" value="TreeGrafter"/>
</dbReference>
<comment type="subunit">
    <text evidence="4">Homooctamer; tetramer of dimers.</text>
</comment>
<dbReference type="NCBIfam" id="NF003625">
    <property type="entry name" value="PRK05265.1-3"/>
    <property type="match status" value="1"/>
</dbReference>
<evidence type="ECO:0000256" key="2">
    <source>
        <dbReference type="ARBA" id="ARBA00022679"/>
    </source>
</evidence>
<accession>A0A1X9NF05</accession>
<dbReference type="HAMAP" id="MF_00279">
    <property type="entry name" value="PdxJ"/>
    <property type="match status" value="1"/>
</dbReference>
<dbReference type="Gene3D" id="3.20.20.70">
    <property type="entry name" value="Aldolase class I"/>
    <property type="match status" value="1"/>
</dbReference>
<sequence>MSQSKPADLSVNLNKIALIRNSRDTTYPSVTHHAQICIDAGADGITVHPRPDQRHIRVDDCYDLATMLSVEFNIEGNPFAPAMKSDRPGVSDYPGFIDLVKDIKPAQCTLVPDSNEQLTSDHGFDLTQSGDQLAPIIQELQKLGVRVSLFMDPDLQQIELAKQVGADRIELYTGPYADAIKTNNNADAVFEQFYRAGEKAQDINIGLNAGHDLNLDNLSRFATIPQLLEVSIGHAMTVDAISMGLANAVKAYQRCLGKT</sequence>
<dbReference type="SUPFAM" id="SSF63892">
    <property type="entry name" value="Pyridoxine 5'-phosphate synthase"/>
    <property type="match status" value="1"/>
</dbReference>
<gene>
    <name evidence="4" type="primary">pdxJ</name>
    <name evidence="6" type="ORF">BST96_13405</name>
</gene>
<feature type="active site" description="Proton donor" evidence="4">
    <location>
        <position position="211"/>
    </location>
</feature>
<reference evidence="6 7" key="1">
    <citation type="submission" date="2016-11" db="EMBL/GenBank/DDBJ databases">
        <title>Trade-off between light-utilization and light-protection in marine flavobacteria.</title>
        <authorList>
            <person name="Kumagai Y."/>
        </authorList>
    </citation>
    <scope>NUCLEOTIDE SEQUENCE [LARGE SCALE GENOMIC DNA]</scope>
    <source>
        <strain evidence="6 7">NBRC 107125</strain>
    </source>
</reference>
<feature type="binding site" evidence="4">
    <location>
        <begin position="233"/>
        <end position="234"/>
    </location>
    <ligand>
        <name>3-amino-2-oxopropyl phosphate</name>
        <dbReference type="ChEBI" id="CHEBI:57279"/>
    </ligand>
</feature>
<feature type="site" description="Transition state stabilizer" evidence="4">
    <location>
        <position position="170"/>
    </location>
</feature>
<feature type="binding site" evidence="4">
    <location>
        <position position="50"/>
    </location>
    <ligand>
        <name>1-deoxy-D-xylulose 5-phosphate</name>
        <dbReference type="ChEBI" id="CHEBI:57792"/>
    </ligand>
</feature>
<protein>
    <recommendedName>
        <fullName evidence="4 5">Pyridoxine 5'-phosphate synthase</fullName>
        <shortName evidence="4">PNP synthase</shortName>
        <ecNumber evidence="4 5">2.6.99.2</ecNumber>
    </recommendedName>
</protein>
<dbReference type="OrthoDB" id="9806590at2"/>
<dbReference type="KEGG" id="osg:BST96_13405"/>
<dbReference type="CDD" id="cd00003">
    <property type="entry name" value="PNPsynthase"/>
    <property type="match status" value="1"/>
</dbReference>
<keyword evidence="3 4" id="KW-0664">Pyridoxine biosynthesis</keyword>
<dbReference type="STRING" id="716816.BST96_13405"/>
<organism evidence="6 7">
    <name type="scientific">Oceanicoccus sagamiensis</name>
    <dbReference type="NCBI Taxonomy" id="716816"/>
    <lineage>
        <taxon>Bacteria</taxon>
        <taxon>Pseudomonadati</taxon>
        <taxon>Pseudomonadota</taxon>
        <taxon>Gammaproteobacteria</taxon>
        <taxon>Cellvibrionales</taxon>
        <taxon>Spongiibacteraceae</taxon>
        <taxon>Oceanicoccus</taxon>
    </lineage>
</organism>
<keyword evidence="1 4" id="KW-0963">Cytoplasm</keyword>
<name>A0A1X9NF05_9GAMM</name>
<keyword evidence="7" id="KW-1185">Reference proteome</keyword>
<dbReference type="GO" id="GO:0008615">
    <property type="term" value="P:pyridoxine biosynthetic process"/>
    <property type="evidence" value="ECO:0007669"/>
    <property type="project" value="UniProtKB-UniRule"/>
</dbReference>
<dbReference type="NCBIfam" id="NF003626">
    <property type="entry name" value="PRK05265.1-4"/>
    <property type="match status" value="1"/>
</dbReference>
<dbReference type="AlphaFoldDB" id="A0A1X9NF05"/>
<feature type="binding site" evidence="4">
    <location>
        <position position="119"/>
    </location>
    <ligand>
        <name>1-deoxy-D-xylulose 5-phosphate</name>
        <dbReference type="ChEBI" id="CHEBI:57792"/>
    </ligand>
</feature>
<dbReference type="EC" id="2.6.99.2" evidence="4 5"/>
<feature type="binding site" evidence="4">
    <location>
        <position position="55"/>
    </location>
    <ligand>
        <name>1-deoxy-D-xylulose 5-phosphate</name>
        <dbReference type="ChEBI" id="CHEBI:57792"/>
    </ligand>
</feature>
<dbReference type="NCBIfam" id="TIGR00559">
    <property type="entry name" value="pdxJ"/>
    <property type="match status" value="1"/>
</dbReference>
<dbReference type="Proteomes" id="UP000193450">
    <property type="component" value="Chromosome"/>
</dbReference>
<dbReference type="Pfam" id="PF03740">
    <property type="entry name" value="PdxJ"/>
    <property type="match status" value="1"/>
</dbReference>